<dbReference type="Proteomes" id="UP001224428">
    <property type="component" value="Unassembled WGS sequence"/>
</dbReference>
<protein>
    <submittedName>
        <fullName evidence="1">Uncharacterized protein</fullName>
    </submittedName>
</protein>
<accession>A0AAJ1PUI5</accession>
<dbReference type="AlphaFoldDB" id="A0AAJ1PUI5"/>
<name>A0AAJ1PUI5_9MOLU</name>
<organism evidence="1 2">
    <name type="scientific">Mycoplasma phocimorsus</name>
    <dbReference type="NCBI Taxonomy" id="3045839"/>
    <lineage>
        <taxon>Bacteria</taxon>
        <taxon>Bacillati</taxon>
        <taxon>Mycoplasmatota</taxon>
        <taxon>Mollicutes</taxon>
        <taxon>Mycoplasmataceae</taxon>
        <taxon>Mycoplasma</taxon>
    </lineage>
</organism>
<evidence type="ECO:0000313" key="1">
    <source>
        <dbReference type="EMBL" id="MDJ1646071.1"/>
    </source>
</evidence>
<gene>
    <name evidence="1" type="ORF">QLQ80_03205</name>
</gene>
<dbReference type="RefSeq" id="WP_283827437.1">
    <property type="nucleotide sequence ID" value="NZ_JASDDP010000025.1"/>
</dbReference>
<evidence type="ECO:0000313" key="2">
    <source>
        <dbReference type="Proteomes" id="UP001224428"/>
    </source>
</evidence>
<sequence>MSWLKANIPNIFSQSDLIKLFSSSTTDEIISSLENFNFKNALYNYKNSKDPNGFFSLLFKIFKSDLYLTNSFLDFIFSLKNNKSKLNNNSYLDFLLSDMYENPTYKGRGRGLLGTILSFLPNPEKIALEKRIREQDPKVFIGLFKKYTKESIEESKFINFLEIS</sequence>
<comment type="caution">
    <text evidence="1">The sequence shown here is derived from an EMBL/GenBank/DDBJ whole genome shotgun (WGS) entry which is preliminary data.</text>
</comment>
<dbReference type="EMBL" id="JASDDP010000025">
    <property type="protein sequence ID" value="MDJ1646071.1"/>
    <property type="molecule type" value="Genomic_DNA"/>
</dbReference>
<proteinExistence type="predicted"/>
<keyword evidence="2" id="KW-1185">Reference proteome</keyword>
<reference evidence="1" key="1">
    <citation type="submission" date="2023-05" db="EMBL/GenBank/DDBJ databases">
        <title>Mycoplasma phocimorsus sp. nov., isolated from Scandinavian patients with seal finger or septic arthritis after contact with seals.</title>
        <authorList>
            <person name="Skafte-Holm A."/>
            <person name="Pedersen T.R."/>
            <person name="Froelund M."/>
            <person name="Stegger M."/>
            <person name="Qvortrup K."/>
            <person name="Michaels D.L."/>
            <person name="Brown D.R."/>
            <person name="Jensen J.S."/>
        </authorList>
    </citation>
    <scope>NUCLEOTIDE SEQUENCE</scope>
    <source>
        <strain evidence="1">M5725</strain>
    </source>
</reference>